<evidence type="ECO:0000259" key="3">
    <source>
        <dbReference type="Pfam" id="PF00288"/>
    </source>
</evidence>
<dbReference type="InterPro" id="IPR004422">
    <property type="entry name" value="RFAP_synthase"/>
</dbReference>
<dbReference type="NCBIfam" id="TIGR00144">
    <property type="entry name" value="beta_RFAP_syn"/>
    <property type="match status" value="1"/>
</dbReference>
<name>A0A0T5XB68_9BACT</name>
<dbReference type="InterPro" id="IPR020568">
    <property type="entry name" value="Ribosomal_Su5_D2-typ_SF"/>
</dbReference>
<dbReference type="RefSeq" id="WP_009202351.1">
    <property type="nucleotide sequence ID" value="NZ_ACJX03000001.1"/>
</dbReference>
<proteinExistence type="predicted"/>
<feature type="domain" description="GHMP kinase C-terminal" evidence="4">
    <location>
        <begin position="229"/>
        <end position="294"/>
    </location>
</feature>
<dbReference type="EMBL" id="ACJX03000001">
    <property type="protein sequence ID" value="KRT34997.1"/>
    <property type="molecule type" value="Genomic_DNA"/>
</dbReference>
<evidence type="ECO:0000256" key="2">
    <source>
        <dbReference type="ARBA" id="ARBA00022777"/>
    </source>
</evidence>
<sequence>MRVVHVETGARLHFGFLDLNGSLGRIFGGIGVGINEPKVVLDVSLNDILTVEGPDAERALQYAEKFLSFFGIQGGVDIKIISSIPSHVGLGSGTRLALAVGRALSVLFGIDVSVKDLAGIMGRSKRSSVGTVTFERGGFVLDGGHKRWGGTGFPPLLFHSLLPREWAFVVAIPLFLKGISGAEEDEKFRSLSIHEELSSNICRITLMKLLPSIVEKEICGFGEAVTGIQDLIGRCFSKAQGGNFNSQLSEDMALCMKKEGAVGIGQSSWGPTVYGITQDQGTARVICAKLKDTFGDGSLIFVTSCAQEGACVEVRGDRFNDL</sequence>
<dbReference type="InterPro" id="IPR006204">
    <property type="entry name" value="GHMP_kinase_N_dom"/>
</dbReference>
<dbReference type="SUPFAM" id="SSF54211">
    <property type="entry name" value="Ribosomal protein S5 domain 2-like"/>
    <property type="match status" value="1"/>
</dbReference>
<keyword evidence="2" id="KW-0418">Kinase</keyword>
<protein>
    <submittedName>
        <fullName evidence="5">Beta-ribofuranosylaminobenzene 5'-phosphate synthase family protein</fullName>
    </submittedName>
</protein>
<organism evidence="5 6">
    <name type="scientific">Acetomicrobium hydrogeniformans ATCC BAA-1850</name>
    <dbReference type="NCBI Taxonomy" id="592015"/>
    <lineage>
        <taxon>Bacteria</taxon>
        <taxon>Thermotogati</taxon>
        <taxon>Synergistota</taxon>
        <taxon>Synergistia</taxon>
        <taxon>Synergistales</taxon>
        <taxon>Acetomicrobiaceae</taxon>
        <taxon>Acetomicrobium</taxon>
    </lineage>
</organism>
<dbReference type="GO" id="GO:0005524">
    <property type="term" value="F:ATP binding"/>
    <property type="evidence" value="ECO:0007669"/>
    <property type="project" value="InterPro"/>
</dbReference>
<evidence type="ECO:0000256" key="1">
    <source>
        <dbReference type="ARBA" id="ARBA00022679"/>
    </source>
</evidence>
<comment type="caution">
    <text evidence="5">The sequence shown here is derived from an EMBL/GenBank/DDBJ whole genome shotgun (WGS) entry which is preliminary data.</text>
</comment>
<accession>A0A0T5XB68</accession>
<dbReference type="InterPro" id="IPR013750">
    <property type="entry name" value="GHMP_kinase_C_dom"/>
</dbReference>
<dbReference type="STRING" id="592015.HMPREF1705_04255"/>
<evidence type="ECO:0000313" key="5">
    <source>
        <dbReference type="EMBL" id="KRT34997.1"/>
    </source>
</evidence>
<dbReference type="Pfam" id="PF00288">
    <property type="entry name" value="GHMP_kinases_N"/>
    <property type="match status" value="1"/>
</dbReference>
<dbReference type="PANTHER" id="PTHR20861">
    <property type="entry name" value="HOMOSERINE/4-DIPHOSPHOCYTIDYL-2-C-METHYL-D-ERYTHRITOL KINASE"/>
    <property type="match status" value="1"/>
</dbReference>
<evidence type="ECO:0000259" key="4">
    <source>
        <dbReference type="Pfam" id="PF08544"/>
    </source>
</evidence>
<keyword evidence="1" id="KW-0808">Transferase</keyword>
<evidence type="ECO:0000313" key="6">
    <source>
        <dbReference type="Proteomes" id="UP000005273"/>
    </source>
</evidence>
<dbReference type="eggNOG" id="COG1907">
    <property type="taxonomic scope" value="Bacteria"/>
</dbReference>
<dbReference type="Proteomes" id="UP000005273">
    <property type="component" value="Unassembled WGS sequence"/>
</dbReference>
<dbReference type="PIRSF" id="PIRSF004884">
    <property type="entry name" value="Sugar_kin_arch"/>
    <property type="match status" value="1"/>
</dbReference>
<dbReference type="Gene3D" id="3.30.230.10">
    <property type="match status" value="1"/>
</dbReference>
<dbReference type="PANTHER" id="PTHR20861:SF6">
    <property type="entry name" value="BETA-RIBOFURANOSYLPHENOL 5'-PHOSPHATE SYNTHASE"/>
    <property type="match status" value="1"/>
</dbReference>
<dbReference type="OrthoDB" id="1492801at2"/>
<keyword evidence="6" id="KW-1185">Reference proteome</keyword>
<feature type="domain" description="GHMP kinase N-terminal" evidence="3">
    <location>
        <begin position="62"/>
        <end position="129"/>
    </location>
</feature>
<dbReference type="InterPro" id="IPR014721">
    <property type="entry name" value="Ribsml_uS5_D2-typ_fold_subgr"/>
</dbReference>
<dbReference type="AlphaFoldDB" id="A0A0T5XB68"/>
<dbReference type="Pfam" id="PF08544">
    <property type="entry name" value="GHMP_kinases_C"/>
    <property type="match status" value="1"/>
</dbReference>
<dbReference type="GO" id="GO:0016301">
    <property type="term" value="F:kinase activity"/>
    <property type="evidence" value="ECO:0007669"/>
    <property type="project" value="UniProtKB-KW"/>
</dbReference>
<reference evidence="6" key="1">
    <citation type="submission" date="2012-09" db="EMBL/GenBank/DDBJ databases">
        <authorList>
            <person name="Weinstock G."/>
            <person name="Sodergren E."/>
            <person name="Clifton S."/>
            <person name="Fulton L."/>
            <person name="Fulton B."/>
            <person name="Courtney L."/>
            <person name="Fronick C."/>
            <person name="Harrison M."/>
            <person name="Strong C."/>
            <person name="Farmer C."/>
            <person name="Delehaunty K."/>
            <person name="Markovic C."/>
            <person name="Hall O."/>
            <person name="Minx P."/>
            <person name="Tomlinson C."/>
            <person name="Mitreva M."/>
            <person name="Nelson J."/>
            <person name="Hou S."/>
            <person name="Wollam A."/>
            <person name="Pepin K.H."/>
            <person name="Johnson M."/>
            <person name="Bhonagiri V."/>
            <person name="Nash W.E."/>
            <person name="Suruliraj S."/>
            <person name="Warren W."/>
            <person name="Chinwalla A."/>
            <person name="Mardis E.R."/>
            <person name="Wilson R.K."/>
        </authorList>
    </citation>
    <scope>NUCLEOTIDE SEQUENCE [LARGE SCALE GENOMIC DNA]</scope>
    <source>
        <strain evidence="6">OS1</strain>
    </source>
</reference>
<gene>
    <name evidence="5" type="ORF">HMPREF1705_04255</name>
</gene>